<dbReference type="AlphaFoldDB" id="A0A0F6CKM0"/>
<dbReference type="RefSeq" id="WP_011113605.1">
    <property type="nucleotide sequence ID" value="NC_023030.2"/>
</dbReference>
<dbReference type="GO" id="GO:0019843">
    <property type="term" value="F:rRNA binding"/>
    <property type="evidence" value="ECO:0007669"/>
    <property type="project" value="UniProtKB-UniRule"/>
</dbReference>
<dbReference type="GO" id="GO:0006412">
    <property type="term" value="P:translation"/>
    <property type="evidence" value="ECO:0007669"/>
    <property type="project" value="InterPro"/>
</dbReference>
<dbReference type="PRINTS" id="PR00062">
    <property type="entry name" value="RIBOSOMALL20"/>
</dbReference>
<keyword evidence="5 8" id="KW-0687">Ribonucleoprotein</keyword>
<dbReference type="PROSITE" id="PS00937">
    <property type="entry name" value="RIBOSOMAL_L20"/>
    <property type="match status" value="1"/>
</dbReference>
<comment type="similarity">
    <text evidence="1 8 9">Belongs to the bacterial ribosomal protein bL20 family.</text>
</comment>
<dbReference type="GO" id="GO:0000027">
    <property type="term" value="P:ribosomal large subunit assembly"/>
    <property type="evidence" value="ECO:0007669"/>
    <property type="project" value="UniProtKB-UniRule"/>
</dbReference>
<dbReference type="GO" id="GO:0003735">
    <property type="term" value="F:structural constituent of ribosome"/>
    <property type="evidence" value="ECO:0007669"/>
    <property type="project" value="InterPro"/>
</dbReference>
<dbReference type="Gene3D" id="6.10.160.10">
    <property type="match status" value="1"/>
</dbReference>
<reference evidence="10 11" key="1">
    <citation type="journal article" date="2011" name="PLoS ONE">
        <title>Core proteome of the minimal cell: comparative proteomics of three mollicute species.</title>
        <authorList>
            <person name="Fisunov G.Y."/>
            <person name="Alexeev D.G."/>
            <person name="Bazaleev N.A."/>
            <person name="Ladygina V.G."/>
            <person name="Galyamina M.A."/>
            <person name="Kondratov I.G."/>
            <person name="Zhukova N.A."/>
            <person name="Serebryakova M.V."/>
            <person name="Demina I.A."/>
            <person name="Govorun V.M."/>
        </authorList>
    </citation>
    <scope>NUCLEOTIDE SEQUENCE [LARGE SCALE GENOMIC DNA]</scope>
    <source>
        <strain evidence="10 11">S6</strain>
    </source>
</reference>
<keyword evidence="4 8" id="KW-0689">Ribosomal protein</keyword>
<dbReference type="InterPro" id="IPR049946">
    <property type="entry name" value="RIBOSOMAL_L20_CS"/>
</dbReference>
<keyword evidence="2 8" id="KW-0699">rRNA-binding</keyword>
<dbReference type="Proteomes" id="UP000018735">
    <property type="component" value="Chromosome"/>
</dbReference>
<evidence type="ECO:0000256" key="4">
    <source>
        <dbReference type="ARBA" id="ARBA00022980"/>
    </source>
</evidence>
<dbReference type="InterPro" id="IPR005813">
    <property type="entry name" value="Ribosomal_bL20"/>
</dbReference>
<dbReference type="eggNOG" id="COG0292">
    <property type="taxonomic scope" value="Bacteria"/>
</dbReference>
<keyword evidence="3 8" id="KW-0694">RNA-binding</keyword>
<dbReference type="Gene3D" id="1.10.1900.20">
    <property type="entry name" value="Ribosomal protein L20"/>
    <property type="match status" value="1"/>
</dbReference>
<dbReference type="CDD" id="cd07026">
    <property type="entry name" value="Ribosomal_L20"/>
    <property type="match status" value="1"/>
</dbReference>
<dbReference type="GO" id="GO:1990904">
    <property type="term" value="C:ribonucleoprotein complex"/>
    <property type="evidence" value="ECO:0007669"/>
    <property type="project" value="UniProtKB-KW"/>
</dbReference>
<dbReference type="FunFam" id="1.10.1900.20:FF:000001">
    <property type="entry name" value="50S ribosomal protein L20"/>
    <property type="match status" value="1"/>
</dbReference>
<dbReference type="SMR" id="A0A0F6CKM0"/>
<dbReference type="Pfam" id="PF00453">
    <property type="entry name" value="Ribosomal_L20"/>
    <property type="match status" value="1"/>
</dbReference>
<evidence type="ECO:0000313" key="10">
    <source>
        <dbReference type="EMBL" id="AHB99642.1"/>
    </source>
</evidence>
<evidence type="ECO:0000256" key="1">
    <source>
        <dbReference type="ARBA" id="ARBA00007698"/>
    </source>
</evidence>
<accession>A0A0F6CKM0</accession>
<evidence type="ECO:0000256" key="5">
    <source>
        <dbReference type="ARBA" id="ARBA00023274"/>
    </source>
</evidence>
<evidence type="ECO:0000256" key="2">
    <source>
        <dbReference type="ARBA" id="ARBA00022730"/>
    </source>
</evidence>
<evidence type="ECO:0000256" key="3">
    <source>
        <dbReference type="ARBA" id="ARBA00022884"/>
    </source>
</evidence>
<dbReference type="PANTHER" id="PTHR10986">
    <property type="entry name" value="39S RIBOSOMAL PROTEIN L20"/>
    <property type="match status" value="1"/>
</dbReference>
<dbReference type="NCBIfam" id="TIGR01032">
    <property type="entry name" value="rplT_bact"/>
    <property type="match status" value="1"/>
</dbReference>
<dbReference type="GO" id="GO:0005840">
    <property type="term" value="C:ribosome"/>
    <property type="evidence" value="ECO:0007669"/>
    <property type="project" value="UniProtKB-KW"/>
</dbReference>
<comment type="function">
    <text evidence="6 8 9">Binds directly to 23S ribosomal RNA and is necessary for the in vitro assembly process of the 50S ribosomal subunit. It is not involved in the protein synthesizing functions of that subunit.</text>
</comment>
<dbReference type="HAMAP" id="MF_00382">
    <property type="entry name" value="Ribosomal_bL20"/>
    <property type="match status" value="1"/>
</dbReference>
<organism evidence="10 11">
    <name type="scientific">Mycoplasmoides gallisepticum S6</name>
    <dbReference type="NCBI Taxonomy" id="1006581"/>
    <lineage>
        <taxon>Bacteria</taxon>
        <taxon>Bacillati</taxon>
        <taxon>Mycoplasmatota</taxon>
        <taxon>Mycoplasmoidales</taxon>
        <taxon>Mycoplasmoidaceae</taxon>
        <taxon>Mycoplasmoides</taxon>
    </lineage>
</organism>
<dbReference type="GeneID" id="93510191"/>
<dbReference type="KEGG" id="mgz:GCW_02030"/>
<proteinExistence type="inferred from homology"/>
<evidence type="ECO:0000313" key="11">
    <source>
        <dbReference type="Proteomes" id="UP000018735"/>
    </source>
</evidence>
<evidence type="ECO:0000256" key="6">
    <source>
        <dbReference type="ARBA" id="ARBA00024775"/>
    </source>
</evidence>
<evidence type="ECO:0000256" key="9">
    <source>
        <dbReference type="RuleBase" id="RU000560"/>
    </source>
</evidence>
<evidence type="ECO:0000256" key="8">
    <source>
        <dbReference type="HAMAP-Rule" id="MF_00382"/>
    </source>
</evidence>
<sequence length="115" mass="13513">MRVKGGPTTRRRRKKWLNQAEGTFGTRHASYKVAKQTVIKSAKYAFRDRKNKKREFRALWIQRLNGALRELGVTYSVFINLLKKQQITINRKMLSEIAIHDHEAFKKLVKEVTGK</sequence>
<name>A0A0F6CKM0_MYCGL</name>
<dbReference type="InterPro" id="IPR035566">
    <property type="entry name" value="Ribosomal_protein_bL20_C"/>
</dbReference>
<gene>
    <name evidence="8 10" type="primary">rplT</name>
    <name evidence="10" type="ORF">GCW_02030</name>
</gene>
<dbReference type="HOGENOM" id="CLU_123265_0_1_14"/>
<protein>
    <recommendedName>
        <fullName evidence="7 8">Large ribosomal subunit protein bL20</fullName>
    </recommendedName>
</protein>
<dbReference type="EMBL" id="CP006916">
    <property type="protein sequence ID" value="AHB99642.1"/>
    <property type="molecule type" value="Genomic_DNA"/>
</dbReference>
<dbReference type="SUPFAM" id="SSF74731">
    <property type="entry name" value="Ribosomal protein L20"/>
    <property type="match status" value="1"/>
</dbReference>
<evidence type="ECO:0000256" key="7">
    <source>
        <dbReference type="ARBA" id="ARBA00035172"/>
    </source>
</evidence>